<reference evidence="3 4" key="1">
    <citation type="submission" date="2020-08" db="EMBL/GenBank/DDBJ databases">
        <title>Plant Genome Project.</title>
        <authorList>
            <person name="Zhang R.-G."/>
        </authorList>
    </citation>
    <scope>NUCLEOTIDE SEQUENCE [LARGE SCALE GENOMIC DNA]</scope>
    <source>
        <tissue evidence="3">Rhizome</tissue>
    </source>
</reference>
<dbReference type="PANTHER" id="PTHR31371">
    <property type="entry name" value="BNAC09G50660D PROTEIN"/>
    <property type="match status" value="1"/>
</dbReference>
<dbReference type="AlphaFoldDB" id="A0A8J5L7M6"/>
<dbReference type="EMBL" id="JACMSC010000007">
    <property type="protein sequence ID" value="KAG6516450.1"/>
    <property type="molecule type" value="Genomic_DNA"/>
</dbReference>
<keyword evidence="4" id="KW-1185">Reference proteome</keyword>
<feature type="domain" description="DUF668" evidence="1">
    <location>
        <begin position="311"/>
        <end position="400"/>
    </location>
</feature>
<evidence type="ECO:0008006" key="5">
    <source>
        <dbReference type="Google" id="ProtNLM"/>
    </source>
</evidence>
<accession>A0A8J5L7M6</accession>
<dbReference type="OrthoDB" id="2018987at2759"/>
<dbReference type="PANTHER" id="PTHR31371:SF20">
    <property type="entry name" value="OS12G0146500 PROTEIN"/>
    <property type="match status" value="1"/>
</dbReference>
<organism evidence="3 4">
    <name type="scientific">Zingiber officinale</name>
    <name type="common">Ginger</name>
    <name type="synonym">Amomum zingiber</name>
    <dbReference type="NCBI Taxonomy" id="94328"/>
    <lineage>
        <taxon>Eukaryota</taxon>
        <taxon>Viridiplantae</taxon>
        <taxon>Streptophyta</taxon>
        <taxon>Embryophyta</taxon>
        <taxon>Tracheophyta</taxon>
        <taxon>Spermatophyta</taxon>
        <taxon>Magnoliopsida</taxon>
        <taxon>Liliopsida</taxon>
        <taxon>Zingiberales</taxon>
        <taxon>Zingiberaceae</taxon>
        <taxon>Zingiber</taxon>
    </lineage>
</organism>
<dbReference type="GO" id="GO:0045927">
    <property type="term" value="P:positive regulation of growth"/>
    <property type="evidence" value="ECO:0007669"/>
    <property type="project" value="InterPro"/>
</dbReference>
<name>A0A8J5L7M6_ZINOF</name>
<dbReference type="InterPro" id="IPR021864">
    <property type="entry name" value="DUF3475"/>
</dbReference>
<dbReference type="Pfam" id="PF11961">
    <property type="entry name" value="DUF3475"/>
    <property type="match status" value="1"/>
</dbReference>
<comment type="caution">
    <text evidence="3">The sequence shown here is derived from an EMBL/GenBank/DDBJ whole genome shotgun (WGS) entry which is preliminary data.</text>
</comment>
<proteinExistence type="predicted"/>
<evidence type="ECO:0000313" key="3">
    <source>
        <dbReference type="EMBL" id="KAG6516450.1"/>
    </source>
</evidence>
<gene>
    <name evidence="3" type="ORF">ZIOFF_026915</name>
</gene>
<dbReference type="Pfam" id="PF05003">
    <property type="entry name" value="DUF668"/>
    <property type="match status" value="1"/>
</dbReference>
<dbReference type="Proteomes" id="UP000734854">
    <property type="component" value="Unassembled WGS sequence"/>
</dbReference>
<evidence type="ECO:0000259" key="1">
    <source>
        <dbReference type="Pfam" id="PF05003"/>
    </source>
</evidence>
<evidence type="ECO:0000259" key="2">
    <source>
        <dbReference type="Pfam" id="PF11961"/>
    </source>
</evidence>
<sequence length="486" mass="54380">MRKGRPESLLGQVGRLARGRRPRKGYAGGREKPNAVGILAFEVSVLMSKAAQLWRALEDGRLACLRNVSLRQEGVRRLVSHQDDVLVSLVLTEITDALAFLVGAVSRLSRRCTDPLLQGFDAAYADLVKNGADPFGFEYAGRKMERKVKKMERFVLVGVCLHRELQTMSELKQNLRLTVANPDACRRLHPGAVAELKNKVLWQKQQVKLLRDDSLWVRTFDYVTRLLCRSLFSIVSRIRHAFSGQLEAEESSTSGLPVSLRSPVATADQVFAGQCFPVPGRGSSLPPPWSIKILSSTLEPRLGLPNAPPATVGAAALAPHFARVILAIQKHAASPCLIDPYERDELYSMLTSSMKTSLRVSLKPKAKSPTPLDPDMAAERRAAMDRTLEWLAPLAKNTVKWHQERNFEKESLVPSYNVYLVQTLYFANQRKTEEAIVELLVGLDFLWRYGREVNERAVAVCSRRRKKSSFKIAGKQDDRLPLLDCS</sequence>
<feature type="domain" description="DUF3475" evidence="2">
    <location>
        <begin position="38"/>
        <end position="94"/>
    </location>
</feature>
<protein>
    <recommendedName>
        <fullName evidence="5">DUF668 domain-containing protein</fullName>
    </recommendedName>
</protein>
<evidence type="ECO:0000313" key="4">
    <source>
        <dbReference type="Proteomes" id="UP000734854"/>
    </source>
</evidence>
<dbReference type="InterPro" id="IPR007700">
    <property type="entry name" value="DUF668"/>
</dbReference>